<dbReference type="Gene3D" id="2.60.40.10">
    <property type="entry name" value="Immunoglobulins"/>
    <property type="match status" value="3"/>
</dbReference>
<keyword evidence="2" id="KW-0472">Membrane</keyword>
<sequence>MLRPPRGQWWQGEGGAGMGPGTGAGTVMISTVESVVTFADLALSDFTSEELQTFQADFKEQMAAEAGVGTSFVSIESVSEGSLAVQSTVTFNEAKTADGEQDTFASTLESSPAGIFTFSGWDEYGAITSEGVGQRWQGEGGAGMGPGTGAGTVMISTVESVVTFADLALSDFTSEELQTFQADFKEQMAAEAGVGTSFVSIESVSEGSLAVQSTVTFNEAKTADGEQDTFASTLESSPADIFTFSGWDAYGAITSEGVVTSTAAQSSPQSDTPTGSPTRAPTVPSTRAPTGSSTSPPKDSPTRAPTGSPSHAAAWTHSPTIPPSVSPTTRTPTTRAPTGLPPPPPWFFTASPPPCCPPMPRPPRPPPPPTLVVAAIEYDILEPEYEEALDEEAPVITLLGEAYAEVEQFQAYVDAGAEAKDEVDGLLAHVVTGLDAIDTSKVSKEPYLVDYTAQDAAGNLASPVTRMVAVVTPCPAPSFLCEDQSIESQEVVCATCTTTSTTDAGGVDTAAEECICLTIIEVEDSGVHLEEYVPPMDTTPPVIELRPGDESILAITNDGLVLRIHQVMLFTEFEDPGVDAYDDMDGNLTSQVVVRGSATVNTDVVTLEDAPYVLSYTVSDAAGNAAQEVRRRVYVYNPCDAGELPTCNNTACTEGGLCANAEIPLETNDVEEEEPSPPTVALIGQQSIDVEMGAGYSKCPEGVGLDVVCDRGATAVDEVEGDITTAVLACSPDGVSYKFSKKGVQACGVDTHVPGLYQVLFEVFTSHGTHGSATRNVTVRKTCPTGETLCRDQISCSEAGTCLQDLESAQVEEVVGNTPPAIALVTSEYLLAVVEIRQHSEYTACTPGAPSNHDTTCEEGATASDEEDGDLTARVLACPPSSCLASGCAGHEFATKGVAACLDTSAEVGTVFEIEFLVFDSNVPAANASVANVSLAPCASYSTRVWCYAVAWDEVDGDVTATLEVALLNGTSGAECAFTDVSEGQCRPATYYYEYAVADEASNSATRVLTVVVTEQADVSSSLRLASSAAAQGEAEAEAAMLMDPGSPEAAAFQSGIATMLADSTSSDGGLEVAPADVNITRAVVATAANNSTFELLVSFTVVSKVAVPPTIAPSAAPLTAMPAATERSAAPTSPPIAVLTTVPTAGPALAVATTAPTEELSSVEVRALEVEQALVASANSSAAGGASLAGYLAAAAAELNASLSTEVEALSNVTTQQVTVDVDELAAYTAMMSSILEDMSESLSDTLVTAEAVEVAVAEHAEGPDPDTQLSRQKEGWSTGYDVESSNIQTFSDSLAQAMANAEALRALQADLELAANSALQASAQDGNALEFSVIQTSENASSPQTHDASSTLSLASDNECAEAATVRARASILPPHPITPACPQHWPLLPSSQLYAAVRMRPAAGSSHCAPPFKSWISTCCLPHPASSDLCNDSEELQIRWLLSSEIPPPPPVPPPLPPPQPSPAAPLASSAARRLLGRQKSGAGTSSEDREDGALDVVDVDDFELANLRYYRAVQENRHYTVSRTNQVLAGLVLTAKRRSKYNGSTECSERFSNLGFGPRGNFCYRNELDLEPYGYDASLNINSDRYNPGLEGLQEDYYGPESVAYNAYDEPRYRPFMPVGEGKHALGTTPAIFLSQVSADSARSLSLFLENSGFLSEDTQEVAASMLLYNAPARVLAYTRATFGFSPGGAYEITSEVTPMDEEFWEPWRDIPKAMCLSIWAVGVVVMWTHDMRGYDAKRRELKLSHAAALRGSLMLQHGTSTLPFLALLWYLGILLRQSTFYMLDTYEVYHDSYALANPLLGTRKNGSEELRMWELEPDTADFNYLSANLKISQMVAQAQHLYWVLQMFGLFLALMNIFRLMAFHSYLAIMSNIWEHAGSHLGHFAATLVFSLTGYAGVLTIVLGEHCEELSTFVDAYSYLLDAFSQQHLESCLPEGLVVGPMRRAVMNGLGFTFTLHIIFTTYNVLLSVFVDAIKIQREMNQGTPSAFVELASFARSHLRGRCVAYPGDRAVLRLLAAAQAHAQRTSPAALAVLNSEPATAPGKREVGEMAPATEGPKEAHPGRLAPVEEQVAVDMAPGVHALGMNIECEELVELLRALVAHPKAEVACIHVALELGIMRLDDVLGPGLPSANILQERVPDGLAGCLMRSPVARCKLSASHPRLTTKRTAKKAPSAALRRLSKAAQDLRRAHTAALQAQQLRTRRLQGSLAQLSAQRSLQAVGLRLGELHTGAPQHRPHGNHWEALFPLGSQLEALLAEEEIQRCARFSLIGLLERASSGARNSPSTRAAARLPVSATPPMPATPAGPHLPAATPGGASRRGDPLAVDKVEMDLTARQWTAALIASAGPQKATVLALQPDAAEEEPGADTRWESSSSLGSASSGSRKSFHALLDLEKRERQARVAMAQAAGHHQRAQAAPPKEAVACVDASCPMPDGLMSSEVGIFSAPSNSLAHGGPSGPVSDHLTSSRMKLPSVLASRACANSSGPVSDHPMSSPAEFPSAPASTARVPILVPYHQMSSQMNPPAMPARVAAGEPTAPAPESLAASQMEPPPNAWDLAGSSSDSDCDSESDSVSSTENDEAPYTHAATVPTTQPLLATGVRTFVAGLQSASARHLAGLLGHTRAAVAPRDPAPDERPEQSELQARRHPQTPAQATAGRSQGGLTPLLPWSQFSAMAPLTEPHTGTGDTGMPMGDVDMPAATPPATDDISSPGVPGHAAAAAGGSQGTVLQGRSDDANGCQRRQVSRARHLLKVDTSDAATDQPEKPPLSIGGERSWPQHLQQEQAPSHIETAELLGDHDPSAPPSLAPFEIPSEWGEANTGSSLDEPASTVTGTAISRAADPSDAVADARERPFSAFDSGVLRPHVSLEGSARQQQRQPVAVAGTNMSSLHTAVRSSGLSGARPRSGASGAHGDARVSAEAMSLGSEAIGADSSEAERDGQEPQHGISGFWQLGQRPKVPQRVPSLKEEQGTEPIPIPEFETSADLSKIDAPKPSSSQLFHPQKLAEYSEAEADTPEAAPGLDSILSSSWRPKRTLEPTHSYAAPQQGEGARTYSPSSAGSERKFARLPGDELVSSIGTSRYARGAVADYSEAEADTPEAAPGLDSILSSSWRPKRTLEPTHSYAEPQQGEGIRMHSPSSAGSEWKFARLPGDELVSSIGTSRYARGAVADYSEAEADAPEALEGFIPV</sequence>
<reference evidence="4 5" key="1">
    <citation type="journal article" date="2015" name="Genome Biol. Evol.">
        <title>Comparative Genomics of a Bacterivorous Green Alga Reveals Evolutionary Causalities and Consequences of Phago-Mixotrophic Mode of Nutrition.</title>
        <authorList>
            <person name="Burns J.A."/>
            <person name="Paasch A."/>
            <person name="Narechania A."/>
            <person name="Kim E."/>
        </authorList>
    </citation>
    <scope>NUCLEOTIDE SEQUENCE [LARGE SCALE GENOMIC DNA]</scope>
    <source>
        <strain evidence="4 5">PLY_AMNH</strain>
    </source>
</reference>
<feature type="domain" description="Pesticidal crystal protein Cry22Aa Ig-like" evidence="3">
    <location>
        <begin position="396"/>
        <end position="470"/>
    </location>
</feature>
<comment type="caution">
    <text evidence="4">The sequence shown here is derived from an EMBL/GenBank/DDBJ whole genome shotgun (WGS) entry which is preliminary data.</text>
</comment>
<feature type="region of interest" description="Disordered" evidence="1">
    <location>
        <begin position="2489"/>
        <end position="2509"/>
    </location>
</feature>
<evidence type="ECO:0000259" key="3">
    <source>
        <dbReference type="Pfam" id="PF16403"/>
    </source>
</evidence>
<keyword evidence="2" id="KW-1133">Transmembrane helix</keyword>
<feature type="compositionally biased region" description="Low complexity" evidence="1">
    <location>
        <begin position="326"/>
        <end position="338"/>
    </location>
</feature>
<keyword evidence="2" id="KW-0812">Transmembrane</keyword>
<protein>
    <recommendedName>
        <fullName evidence="3">Pesticidal crystal protein Cry22Aa Ig-like domain-containing protein</fullName>
    </recommendedName>
</protein>
<feature type="compositionally biased region" description="Polar residues" evidence="1">
    <location>
        <begin position="2892"/>
        <end position="2906"/>
    </location>
</feature>
<proteinExistence type="predicted"/>
<evidence type="ECO:0000313" key="4">
    <source>
        <dbReference type="EMBL" id="KAK3266543.1"/>
    </source>
</evidence>
<feature type="region of interest" description="Disordered" evidence="1">
    <location>
        <begin position="2284"/>
        <end position="2328"/>
    </location>
</feature>
<dbReference type="Proteomes" id="UP001190700">
    <property type="component" value="Unassembled WGS sequence"/>
</dbReference>
<keyword evidence="5" id="KW-1185">Reference proteome</keyword>
<feature type="region of interest" description="Disordered" evidence="1">
    <location>
        <begin position="1447"/>
        <end position="1473"/>
    </location>
</feature>
<feature type="compositionally biased region" description="Low complexity" evidence="1">
    <location>
        <begin position="2379"/>
        <end position="2391"/>
    </location>
</feature>
<feature type="compositionally biased region" description="Low complexity" evidence="1">
    <location>
        <begin position="2688"/>
        <end position="2705"/>
    </location>
</feature>
<feature type="transmembrane region" description="Helical" evidence="2">
    <location>
        <begin position="1886"/>
        <end position="1908"/>
    </location>
</feature>
<accession>A0AAE0FVS1</accession>
<feature type="compositionally biased region" description="Pro residues" evidence="1">
    <location>
        <begin position="1449"/>
        <end position="1467"/>
    </location>
</feature>
<feature type="region of interest" description="Disordered" evidence="1">
    <location>
        <begin position="2046"/>
        <end position="2067"/>
    </location>
</feature>
<feature type="region of interest" description="Disordered" evidence="1">
    <location>
        <begin position="261"/>
        <end position="344"/>
    </location>
</feature>
<feature type="region of interest" description="Disordered" evidence="1">
    <location>
        <begin position="3095"/>
        <end position="3152"/>
    </location>
</feature>
<feature type="compositionally biased region" description="Polar residues" evidence="1">
    <location>
        <begin position="2657"/>
        <end position="2669"/>
    </location>
</feature>
<name>A0AAE0FVS1_9CHLO</name>
<evidence type="ECO:0000313" key="5">
    <source>
        <dbReference type="Proteomes" id="UP001190700"/>
    </source>
</evidence>
<dbReference type="PANTHER" id="PTHR48125">
    <property type="entry name" value="LP07818P1"/>
    <property type="match status" value="1"/>
</dbReference>
<dbReference type="Pfam" id="PF16403">
    <property type="entry name" value="Bact_surface_Ig-like"/>
    <property type="match status" value="2"/>
</dbReference>
<feature type="transmembrane region" description="Helical" evidence="2">
    <location>
        <begin position="1845"/>
        <end position="1866"/>
    </location>
</feature>
<feature type="region of interest" description="Disordered" evidence="1">
    <location>
        <begin position="2631"/>
        <end position="3077"/>
    </location>
</feature>
<organism evidence="4 5">
    <name type="scientific">Cymbomonas tetramitiformis</name>
    <dbReference type="NCBI Taxonomy" id="36881"/>
    <lineage>
        <taxon>Eukaryota</taxon>
        <taxon>Viridiplantae</taxon>
        <taxon>Chlorophyta</taxon>
        <taxon>Pyramimonadophyceae</taxon>
        <taxon>Pyramimonadales</taxon>
        <taxon>Pyramimonadaceae</taxon>
        <taxon>Cymbomonas</taxon>
    </lineage>
</organism>
<feature type="compositionally biased region" description="Low complexity" evidence="1">
    <location>
        <begin position="2498"/>
        <end position="2509"/>
    </location>
</feature>
<evidence type="ECO:0000256" key="1">
    <source>
        <dbReference type="SAM" id="MobiDB-lite"/>
    </source>
</evidence>
<feature type="region of interest" description="Disordered" evidence="1">
    <location>
        <begin position="2527"/>
        <end position="2594"/>
    </location>
</feature>
<feature type="domain" description="Pesticidal crystal protein Cry22Aa Ig-like" evidence="3">
    <location>
        <begin position="571"/>
        <end position="635"/>
    </location>
</feature>
<feature type="compositionally biased region" description="Polar residues" evidence="1">
    <location>
        <begin position="261"/>
        <end position="309"/>
    </location>
</feature>
<dbReference type="EMBL" id="LGRX02012986">
    <property type="protein sequence ID" value="KAK3266543.1"/>
    <property type="molecule type" value="Genomic_DNA"/>
</dbReference>
<feature type="compositionally biased region" description="Low complexity" evidence="1">
    <location>
        <begin position="2719"/>
        <end position="2729"/>
    </location>
</feature>
<feature type="compositionally biased region" description="Polar residues" evidence="1">
    <location>
        <begin position="2826"/>
        <end position="2842"/>
    </location>
</feature>
<feature type="transmembrane region" description="Helical" evidence="2">
    <location>
        <begin position="1759"/>
        <end position="1780"/>
    </location>
</feature>
<dbReference type="InterPro" id="IPR032179">
    <property type="entry name" value="Cry22Aa_Ig-like"/>
</dbReference>
<gene>
    <name evidence="4" type="ORF">CYMTET_24838</name>
</gene>
<feature type="transmembrane region" description="Helical" evidence="2">
    <location>
        <begin position="1955"/>
        <end position="1976"/>
    </location>
</feature>
<dbReference type="InterPro" id="IPR013783">
    <property type="entry name" value="Ig-like_fold"/>
</dbReference>
<evidence type="ECO:0000256" key="2">
    <source>
        <dbReference type="SAM" id="Phobius"/>
    </source>
</evidence>
<dbReference type="PANTHER" id="PTHR48125:SF10">
    <property type="entry name" value="OS12G0136300 PROTEIN"/>
    <property type="match status" value="1"/>
</dbReference>
<feature type="region of interest" description="Disordered" evidence="1">
    <location>
        <begin position="2365"/>
        <end position="2392"/>
    </location>
</feature>